<accession>A0A195C9N4</accession>
<dbReference type="Proteomes" id="UP000078542">
    <property type="component" value="Unassembled WGS sequence"/>
</dbReference>
<dbReference type="EMBL" id="KQ978068">
    <property type="protein sequence ID" value="KYM97425.1"/>
    <property type="molecule type" value="Genomic_DNA"/>
</dbReference>
<evidence type="ECO:0000256" key="1">
    <source>
        <dbReference type="SAM" id="MobiDB-lite"/>
    </source>
</evidence>
<proteinExistence type="predicted"/>
<name>A0A195C9N4_9HYME</name>
<keyword evidence="3" id="KW-1185">Reference proteome</keyword>
<dbReference type="AlphaFoldDB" id="A0A195C9N4"/>
<evidence type="ECO:0000313" key="2">
    <source>
        <dbReference type="EMBL" id="KYM97425.1"/>
    </source>
</evidence>
<feature type="compositionally biased region" description="Acidic residues" evidence="1">
    <location>
        <begin position="64"/>
        <end position="73"/>
    </location>
</feature>
<sequence length="112" mass="12405">AARVARWETCPAAEISSGKSLSPTVHPSFGHSLVGPRSFCTGRIKFRPFPTACIMHAAAGCFDDANDDDDDDISGQRPVRTKKDLRQNSLQDCYPIKVHSIYKTTRKAVKRK</sequence>
<organism evidence="2 3">
    <name type="scientific">Cyphomyrmex costatus</name>
    <dbReference type="NCBI Taxonomy" id="456900"/>
    <lineage>
        <taxon>Eukaryota</taxon>
        <taxon>Metazoa</taxon>
        <taxon>Ecdysozoa</taxon>
        <taxon>Arthropoda</taxon>
        <taxon>Hexapoda</taxon>
        <taxon>Insecta</taxon>
        <taxon>Pterygota</taxon>
        <taxon>Neoptera</taxon>
        <taxon>Endopterygota</taxon>
        <taxon>Hymenoptera</taxon>
        <taxon>Apocrita</taxon>
        <taxon>Aculeata</taxon>
        <taxon>Formicoidea</taxon>
        <taxon>Formicidae</taxon>
        <taxon>Myrmicinae</taxon>
        <taxon>Cyphomyrmex</taxon>
    </lineage>
</organism>
<gene>
    <name evidence="2" type="ORF">ALC62_11717</name>
</gene>
<feature type="non-terminal residue" evidence="2">
    <location>
        <position position="1"/>
    </location>
</feature>
<feature type="region of interest" description="Disordered" evidence="1">
    <location>
        <begin position="64"/>
        <end position="84"/>
    </location>
</feature>
<protein>
    <submittedName>
        <fullName evidence="2">Uncharacterized protein</fullName>
    </submittedName>
</protein>
<evidence type="ECO:0000313" key="3">
    <source>
        <dbReference type="Proteomes" id="UP000078542"/>
    </source>
</evidence>
<reference evidence="2 3" key="1">
    <citation type="submission" date="2016-03" db="EMBL/GenBank/DDBJ databases">
        <title>Cyphomyrmex costatus WGS genome.</title>
        <authorList>
            <person name="Nygaard S."/>
            <person name="Hu H."/>
            <person name="Boomsma J."/>
            <person name="Zhang G."/>
        </authorList>
    </citation>
    <scope>NUCLEOTIDE SEQUENCE [LARGE SCALE GENOMIC DNA]</scope>
    <source>
        <strain evidence="2">MS0001</strain>
        <tissue evidence="2">Whole body</tissue>
    </source>
</reference>